<organism evidence="2 3">
    <name type="scientific">Paracoccus niistensis</name>
    <dbReference type="NCBI Taxonomy" id="632935"/>
    <lineage>
        <taxon>Bacteria</taxon>
        <taxon>Pseudomonadati</taxon>
        <taxon>Pseudomonadota</taxon>
        <taxon>Alphaproteobacteria</taxon>
        <taxon>Rhodobacterales</taxon>
        <taxon>Paracoccaceae</taxon>
        <taxon>Paracoccus</taxon>
    </lineage>
</organism>
<dbReference type="Proteomes" id="UP001589799">
    <property type="component" value="Unassembled WGS sequence"/>
</dbReference>
<sequence length="59" mass="5313">MGSSGGDTASTGGTAASGGAGATGATASGGASADPQIAALMAACQGNETSLVMDRMSSM</sequence>
<gene>
    <name evidence="2" type="ORF">ACFFII_11275</name>
</gene>
<feature type="compositionally biased region" description="Low complexity" evidence="1">
    <location>
        <begin position="1"/>
        <end position="14"/>
    </location>
</feature>
<comment type="caution">
    <text evidence="2">The sequence shown here is derived from an EMBL/GenBank/DDBJ whole genome shotgun (WGS) entry which is preliminary data.</text>
</comment>
<dbReference type="EMBL" id="JBHLWE010000034">
    <property type="protein sequence ID" value="MFC0341344.1"/>
    <property type="molecule type" value="Genomic_DNA"/>
</dbReference>
<evidence type="ECO:0000313" key="3">
    <source>
        <dbReference type="Proteomes" id="UP001589799"/>
    </source>
</evidence>
<evidence type="ECO:0000256" key="1">
    <source>
        <dbReference type="SAM" id="MobiDB-lite"/>
    </source>
</evidence>
<keyword evidence="3" id="KW-1185">Reference proteome</keyword>
<name>A0ABV6I561_9RHOB</name>
<feature type="region of interest" description="Disordered" evidence="1">
    <location>
        <begin position="1"/>
        <end position="31"/>
    </location>
</feature>
<accession>A0ABV6I561</accession>
<dbReference type="RefSeq" id="WP_377698980.1">
    <property type="nucleotide sequence ID" value="NZ_JBHLWE010000034.1"/>
</dbReference>
<evidence type="ECO:0000313" key="2">
    <source>
        <dbReference type="EMBL" id="MFC0341344.1"/>
    </source>
</evidence>
<protein>
    <submittedName>
        <fullName evidence="2">Uncharacterized protein</fullName>
    </submittedName>
</protein>
<proteinExistence type="predicted"/>
<reference evidence="2 3" key="1">
    <citation type="submission" date="2024-09" db="EMBL/GenBank/DDBJ databases">
        <authorList>
            <person name="Sun Q."/>
            <person name="Mori K."/>
        </authorList>
    </citation>
    <scope>NUCLEOTIDE SEQUENCE [LARGE SCALE GENOMIC DNA]</scope>
    <source>
        <strain evidence="2 3">KCTC 22789</strain>
    </source>
</reference>